<dbReference type="Gene3D" id="2.130.10.10">
    <property type="entry name" value="YVTN repeat-like/Quinoprotein amine dehydrogenase"/>
    <property type="match status" value="1"/>
</dbReference>
<feature type="compositionally biased region" description="Basic and acidic residues" evidence="2">
    <location>
        <begin position="7"/>
        <end position="17"/>
    </location>
</feature>
<dbReference type="Proteomes" id="UP000234275">
    <property type="component" value="Unassembled WGS sequence"/>
</dbReference>
<evidence type="ECO:0000256" key="2">
    <source>
        <dbReference type="SAM" id="MobiDB-lite"/>
    </source>
</evidence>
<evidence type="ECO:0000313" key="5">
    <source>
        <dbReference type="Proteomes" id="UP000234275"/>
    </source>
</evidence>
<dbReference type="PROSITE" id="PS50837">
    <property type="entry name" value="NACHT"/>
    <property type="match status" value="1"/>
</dbReference>
<comment type="caution">
    <text evidence="4">The sequence shown here is derived from an EMBL/GenBank/DDBJ whole genome shotgun (WGS) entry which is preliminary data.</text>
</comment>
<dbReference type="PANTHER" id="PTHR10039">
    <property type="entry name" value="AMELOGENIN"/>
    <property type="match status" value="1"/>
</dbReference>
<keyword evidence="5" id="KW-1185">Reference proteome</keyword>
<dbReference type="InterPro" id="IPR007111">
    <property type="entry name" value="NACHT_NTPase"/>
</dbReference>
<organism evidence="4 5">
    <name type="scientific">Aspergillus steynii IBT 23096</name>
    <dbReference type="NCBI Taxonomy" id="1392250"/>
    <lineage>
        <taxon>Eukaryota</taxon>
        <taxon>Fungi</taxon>
        <taxon>Dikarya</taxon>
        <taxon>Ascomycota</taxon>
        <taxon>Pezizomycotina</taxon>
        <taxon>Eurotiomycetes</taxon>
        <taxon>Eurotiomycetidae</taxon>
        <taxon>Eurotiales</taxon>
        <taxon>Aspergillaceae</taxon>
        <taxon>Aspergillus</taxon>
        <taxon>Aspergillus subgen. Circumdati</taxon>
    </lineage>
</organism>
<dbReference type="PANTHER" id="PTHR10039:SF17">
    <property type="entry name" value="FUNGAL STAND N-TERMINAL GOODBYE DOMAIN-CONTAINING PROTEIN-RELATED"/>
    <property type="match status" value="1"/>
</dbReference>
<dbReference type="GeneID" id="36551835"/>
<feature type="region of interest" description="Disordered" evidence="2">
    <location>
        <begin position="1"/>
        <end position="24"/>
    </location>
</feature>
<protein>
    <recommendedName>
        <fullName evidence="3">NACHT domain-containing protein</fullName>
    </recommendedName>
</protein>
<keyword evidence="1" id="KW-0677">Repeat</keyword>
<dbReference type="Pfam" id="PF17100">
    <property type="entry name" value="NACHT_N"/>
    <property type="match status" value="1"/>
</dbReference>
<dbReference type="Gene3D" id="3.40.50.300">
    <property type="entry name" value="P-loop containing nucleotide triphosphate hydrolases"/>
    <property type="match status" value="1"/>
</dbReference>
<feature type="domain" description="NACHT" evidence="3">
    <location>
        <begin position="332"/>
        <end position="487"/>
    </location>
</feature>
<dbReference type="SUPFAM" id="SSF82171">
    <property type="entry name" value="DPP6 N-terminal domain-like"/>
    <property type="match status" value="1"/>
</dbReference>
<dbReference type="RefSeq" id="XP_024706206.1">
    <property type="nucleotide sequence ID" value="XM_024844135.1"/>
</dbReference>
<sequence length="973" mass="112261">MYATSSQEKKVPIREPTSESDSTLNLSPIHEEIWRKAYQQLKQDSKQKKYVEIYEQLIAETFSGEGTEHLASATHGSVSPGEVQLSTVIEKGQEKIKKYKRFIDSSSDIVTAIMPVKAILDIPLKNVPQTSLPWAVISSSIDILIKPTKSMDTLYKGVHITASKIQWYAGIIDRILRENNSERNSLDQVYDEMKNKVIDIYQALLFYQTKSVCSYWRNQLWVFVRSALEFDDWDGDLEEIEKSERALESHISQYKGEQLLDEIQSLREITEKRWKDDDHMKCMQDLCVVNPRTQMDDLEERKDTLIRASYSWALETPEYRNFTDWTNPHASNFLWINGQAGTGKTMLLIGIIRELTVGQLFNDDIPDILYFFLQSKGADVNNATAVVRTLIWLLLSQQPGLIDYVMSEYRRSGKALFGSSSAFSGLSKIFKKMLQDDQVEKVVLVIDALDECQEENDEQKVLLRFLNELLSDNRIVSKLKVLVSSRPEWEIQTEIVKDSSKICILELDRQSLESPINAFIDEKGRELDAKTENKDRLKHVLAQLRLRASNTFIWVSLVCKELFKTRDDYWEKVLDAAPKDLTKLYDFLLFERLKNSIFEDCKKVLALSVLAFRRLTIDEIQQLAEIPDGTASGIVQDCSSFFTVQQGTVYFFHQSAQDYLSSHFEQLAQLPRDQWHHRIFRQSLKSMKRFLKKNVYGLTDLGKIDKPKIMPSDPLASIRYSCHYWAQHLQQSPRDVADTEEVHSFFCDHFLHWLEAMSLLELISDVIESINGLASHFKDKPDSDIFHFLADAKRFVLLNFEIVTVAPLQLYVSCLVFAPTESIVRQKFNDQIPSWITVLPKVADNWNALLQTFETRYGNVQNAAFSTDSSLLTIFSESSIEIRNTDTGNLRDKFYPWERFLCGAVSSDHKLLAWSDRGDWGVTLWNIEYDRFYGNIDLLCVEALEFSPDNRALASIADDKMYSNKVEIETIIP</sequence>
<proteinExistence type="predicted"/>
<accession>A0A2I2GDD3</accession>
<gene>
    <name evidence="4" type="ORF">P170DRAFT_356241</name>
</gene>
<dbReference type="VEuPathDB" id="FungiDB:P170DRAFT_356241"/>
<dbReference type="AlphaFoldDB" id="A0A2I2GDD3"/>
<dbReference type="InterPro" id="IPR056884">
    <property type="entry name" value="NPHP3-like_N"/>
</dbReference>
<evidence type="ECO:0000313" key="4">
    <source>
        <dbReference type="EMBL" id="PLB50904.1"/>
    </source>
</evidence>
<dbReference type="EMBL" id="MSFO01000003">
    <property type="protein sequence ID" value="PLB50904.1"/>
    <property type="molecule type" value="Genomic_DNA"/>
</dbReference>
<name>A0A2I2GDD3_9EURO</name>
<dbReference type="OrthoDB" id="674604at2759"/>
<evidence type="ECO:0000259" key="3">
    <source>
        <dbReference type="PROSITE" id="PS50837"/>
    </source>
</evidence>
<dbReference type="InterPro" id="IPR027417">
    <property type="entry name" value="P-loop_NTPase"/>
</dbReference>
<evidence type="ECO:0000256" key="1">
    <source>
        <dbReference type="ARBA" id="ARBA00022737"/>
    </source>
</evidence>
<dbReference type="InterPro" id="IPR031359">
    <property type="entry name" value="NACHT_N"/>
</dbReference>
<dbReference type="SUPFAM" id="SSF52540">
    <property type="entry name" value="P-loop containing nucleoside triphosphate hydrolases"/>
    <property type="match status" value="1"/>
</dbReference>
<dbReference type="Pfam" id="PF24883">
    <property type="entry name" value="NPHP3_N"/>
    <property type="match status" value="1"/>
</dbReference>
<reference evidence="4 5" key="1">
    <citation type="submission" date="2016-12" db="EMBL/GenBank/DDBJ databases">
        <title>The genomes of Aspergillus section Nigri reveals drivers in fungal speciation.</title>
        <authorList>
            <consortium name="DOE Joint Genome Institute"/>
            <person name="Vesth T.C."/>
            <person name="Nybo J."/>
            <person name="Theobald S."/>
            <person name="Brandl J."/>
            <person name="Frisvad J.C."/>
            <person name="Nielsen K.F."/>
            <person name="Lyhne E.K."/>
            <person name="Kogle M.E."/>
            <person name="Kuo A."/>
            <person name="Riley R."/>
            <person name="Clum A."/>
            <person name="Nolan M."/>
            <person name="Lipzen A."/>
            <person name="Salamov A."/>
            <person name="Henrissat B."/>
            <person name="Wiebenga A."/>
            <person name="De Vries R.P."/>
            <person name="Grigoriev I.V."/>
            <person name="Mortensen U.H."/>
            <person name="Andersen M.R."/>
            <person name="Baker S.E."/>
        </authorList>
    </citation>
    <scope>NUCLEOTIDE SEQUENCE [LARGE SCALE GENOMIC DNA]</scope>
    <source>
        <strain evidence="4 5">IBT 23096</strain>
    </source>
</reference>
<dbReference type="STRING" id="1392250.A0A2I2GDD3"/>
<dbReference type="InterPro" id="IPR015943">
    <property type="entry name" value="WD40/YVTN_repeat-like_dom_sf"/>
</dbReference>